<feature type="transmembrane region" description="Helical" evidence="1">
    <location>
        <begin position="36"/>
        <end position="55"/>
    </location>
</feature>
<proteinExistence type="predicted"/>
<accession>A0A0B6A9G5</accession>
<dbReference type="Pfam" id="PF10112">
    <property type="entry name" value="Halogen_Hydrol"/>
    <property type="match status" value="1"/>
</dbReference>
<protein>
    <submittedName>
        <fullName evidence="2">5-bromo-4-chloroindolyl phosphate hydrolysis family protein</fullName>
    </submittedName>
</protein>
<gene>
    <name evidence="2" type="ORF">BG04_4327</name>
</gene>
<sequence>MKVVRIIKKILAIWATGAVAVPVSYFGFSTTMIQSLGISIGVMVVMSLFFIMSSARRHYQNPYREEIAYVRHQVKEAKKQLRTIGSYRFKIRSVHMWTELSKLYKVGKSIIEMVEKEPARYKDVQPFFTNYLQSTVTVIERYMFLLSKPTKSIEVKESLHEAEDMLRGLSGKYEHLLTNALSQDKLTLDVELKVLKQAFEEEQPYIPTATNRTK</sequence>
<reference evidence="2 3" key="1">
    <citation type="journal article" date="2015" name="Genome Announc.">
        <title>Complete genome sequences for 35 biothreat assay-relevant bacillus species.</title>
        <authorList>
            <person name="Johnson S.L."/>
            <person name="Daligault H.E."/>
            <person name="Davenport K.W."/>
            <person name="Jaissle J."/>
            <person name="Frey K.G."/>
            <person name="Ladner J.T."/>
            <person name="Broomall S.M."/>
            <person name="Bishop-Lilly K.A."/>
            <person name="Bruce D.C."/>
            <person name="Gibbons H.S."/>
            <person name="Coyne S.R."/>
            <person name="Lo C.C."/>
            <person name="Meincke L."/>
            <person name="Munk A.C."/>
            <person name="Koroleva G.I."/>
            <person name="Rosenzweig C.N."/>
            <person name="Palacios G.F."/>
            <person name="Redden C.L."/>
            <person name="Minogue T.D."/>
            <person name="Chain P.S."/>
        </authorList>
    </citation>
    <scope>NUCLEOTIDE SEQUENCE [LARGE SCALE GENOMIC DNA]</scope>
    <source>
        <strain evidence="3">ATCC 14581 / DSM 32 / JCM 2506 / NBRC 15308 / NCIMB 9376 / NCTC 10342 / NRRL B-14308 / VKM B-512</strain>
    </source>
</reference>
<keyword evidence="1" id="KW-1133">Transmembrane helix</keyword>
<organism evidence="2 3">
    <name type="scientific">Priestia megaterium (strain ATCC 14581 / DSM 32 / CCUG 1817 / JCM 2506 / NBRC 15308 / NCIMB 9376 / NCTC 10342 / NRRL B-14308 / VKM B-512 / Ford 19)</name>
    <name type="common">Bacillus megaterium</name>
    <dbReference type="NCBI Taxonomy" id="1348623"/>
    <lineage>
        <taxon>Bacteria</taxon>
        <taxon>Bacillati</taxon>
        <taxon>Bacillota</taxon>
        <taxon>Bacilli</taxon>
        <taxon>Bacillales</taxon>
        <taxon>Bacillaceae</taxon>
        <taxon>Priestia</taxon>
    </lineage>
</organism>
<dbReference type="RefSeq" id="WP_013082869.1">
    <property type="nucleotide sequence ID" value="NZ_BCVB01000005.1"/>
</dbReference>
<evidence type="ECO:0000256" key="1">
    <source>
        <dbReference type="SAM" id="Phobius"/>
    </source>
</evidence>
<dbReference type="EMBL" id="CP009920">
    <property type="protein sequence ID" value="AJI20196.1"/>
    <property type="molecule type" value="Genomic_DNA"/>
</dbReference>
<evidence type="ECO:0000313" key="3">
    <source>
        <dbReference type="Proteomes" id="UP000031829"/>
    </source>
</evidence>
<dbReference type="GeneID" id="93642337"/>
<keyword evidence="1" id="KW-0472">Membrane</keyword>
<dbReference type="KEGG" id="bmeg:BG04_4327"/>
<name>A0A0B6A9G5_PRIM2</name>
<dbReference type="InterPro" id="IPR018770">
    <property type="entry name" value="ChloroindolylP_hydrolase"/>
</dbReference>
<evidence type="ECO:0000313" key="2">
    <source>
        <dbReference type="EMBL" id="AJI20196.1"/>
    </source>
</evidence>
<dbReference type="PATRIC" id="fig|592022.4.peg.1925"/>
<dbReference type="HOGENOM" id="CLU_109779_0_0_9"/>
<dbReference type="AlphaFoldDB" id="A0A0B6A9G5"/>
<dbReference type="Proteomes" id="UP000031829">
    <property type="component" value="Chromosome"/>
</dbReference>
<keyword evidence="1" id="KW-0812">Transmembrane</keyword>